<evidence type="ECO:0000313" key="1">
    <source>
        <dbReference type="EMBL" id="THY69424.1"/>
    </source>
</evidence>
<reference evidence="1 2" key="1">
    <citation type="submission" date="2018-10" db="EMBL/GenBank/DDBJ databases">
        <title>Fifty Aureobasidium pullulans genomes reveal a recombining polyextremotolerant generalist.</title>
        <authorList>
            <person name="Gostincar C."/>
            <person name="Turk M."/>
            <person name="Zajc J."/>
            <person name="Gunde-Cimerman N."/>
        </authorList>
    </citation>
    <scope>NUCLEOTIDE SEQUENCE [LARGE SCALE GENOMIC DNA]</scope>
    <source>
        <strain evidence="1 2">EXF-4256</strain>
    </source>
</reference>
<dbReference type="EMBL" id="QZBJ01000101">
    <property type="protein sequence ID" value="THY69424.1"/>
    <property type="molecule type" value="Genomic_DNA"/>
</dbReference>
<gene>
    <name evidence="1" type="ORF">D6C94_09564</name>
</gene>
<dbReference type="AlphaFoldDB" id="A0A4S9WGI1"/>
<proteinExistence type="predicted"/>
<protein>
    <submittedName>
        <fullName evidence="1">Uncharacterized protein</fullName>
    </submittedName>
</protein>
<dbReference type="Proteomes" id="UP000305064">
    <property type="component" value="Unassembled WGS sequence"/>
</dbReference>
<organism evidence="1 2">
    <name type="scientific">Aureobasidium pullulans</name>
    <name type="common">Black yeast</name>
    <name type="synonym">Pullularia pullulans</name>
    <dbReference type="NCBI Taxonomy" id="5580"/>
    <lineage>
        <taxon>Eukaryota</taxon>
        <taxon>Fungi</taxon>
        <taxon>Dikarya</taxon>
        <taxon>Ascomycota</taxon>
        <taxon>Pezizomycotina</taxon>
        <taxon>Dothideomycetes</taxon>
        <taxon>Dothideomycetidae</taxon>
        <taxon>Dothideales</taxon>
        <taxon>Saccotheciaceae</taxon>
        <taxon>Aureobasidium</taxon>
    </lineage>
</organism>
<name>A0A4S9WGI1_AURPU</name>
<accession>A0A4S9WGI1</accession>
<sequence>MHALAQLRFTGTSPAASILACCAFHSMSEAPCLTEPHFRAGKNDPAYPLQLAHQPSDSTFLVTIVEDCSARHLISSINHSSLQPLPVSPSLLPVSPSPSSSASVTCLSFGRHPSPLFSPVLSSFVSIAEIYSSWTY</sequence>
<comment type="caution">
    <text evidence="1">The sequence shown here is derived from an EMBL/GenBank/DDBJ whole genome shotgun (WGS) entry which is preliminary data.</text>
</comment>
<evidence type="ECO:0000313" key="2">
    <source>
        <dbReference type="Proteomes" id="UP000305064"/>
    </source>
</evidence>